<feature type="chain" id="PRO_5043616985" description="RING-type domain-containing protein" evidence="10">
    <location>
        <begin position="18"/>
        <end position="457"/>
    </location>
</feature>
<evidence type="ECO:0000256" key="9">
    <source>
        <dbReference type="SAM" id="Phobius"/>
    </source>
</evidence>
<keyword evidence="10" id="KW-0732">Signal</keyword>
<evidence type="ECO:0000256" key="7">
    <source>
        <dbReference type="ARBA" id="ARBA00023136"/>
    </source>
</evidence>
<keyword evidence="4 8" id="KW-0863">Zinc-finger</keyword>
<dbReference type="SUPFAM" id="SSF57850">
    <property type="entry name" value="RING/U-box"/>
    <property type="match status" value="1"/>
</dbReference>
<evidence type="ECO:0000256" key="10">
    <source>
        <dbReference type="SAM" id="SignalP"/>
    </source>
</evidence>
<keyword evidence="7 9" id="KW-0472">Membrane</keyword>
<dbReference type="EMBL" id="CAJZBQ010000010">
    <property type="protein sequence ID" value="CAG9313425.1"/>
    <property type="molecule type" value="Genomic_DNA"/>
</dbReference>
<evidence type="ECO:0000313" key="12">
    <source>
        <dbReference type="EMBL" id="CAG9313425.1"/>
    </source>
</evidence>
<evidence type="ECO:0000256" key="2">
    <source>
        <dbReference type="ARBA" id="ARBA00022692"/>
    </source>
</evidence>
<feature type="signal peptide" evidence="10">
    <location>
        <begin position="1"/>
        <end position="17"/>
    </location>
</feature>
<reference evidence="12" key="1">
    <citation type="submission" date="2021-09" db="EMBL/GenBank/DDBJ databases">
        <authorList>
            <consortium name="AG Swart"/>
            <person name="Singh M."/>
            <person name="Singh A."/>
            <person name="Seah K."/>
            <person name="Emmerich C."/>
        </authorList>
    </citation>
    <scope>NUCLEOTIDE SEQUENCE</scope>
    <source>
        <strain evidence="12">ATCC30299</strain>
    </source>
</reference>
<dbReference type="InterPro" id="IPR001841">
    <property type="entry name" value="Znf_RING"/>
</dbReference>
<dbReference type="CDD" id="cd16454">
    <property type="entry name" value="RING-H2_PA-TM-RING"/>
    <property type="match status" value="1"/>
</dbReference>
<evidence type="ECO:0000256" key="6">
    <source>
        <dbReference type="ARBA" id="ARBA00022989"/>
    </source>
</evidence>
<dbReference type="Gene3D" id="3.30.40.10">
    <property type="entry name" value="Zinc/RING finger domain, C3HC4 (zinc finger)"/>
    <property type="match status" value="1"/>
</dbReference>
<evidence type="ECO:0000256" key="4">
    <source>
        <dbReference type="ARBA" id="ARBA00022771"/>
    </source>
</evidence>
<dbReference type="PROSITE" id="PS50089">
    <property type="entry name" value="ZF_RING_2"/>
    <property type="match status" value="1"/>
</dbReference>
<evidence type="ECO:0000256" key="8">
    <source>
        <dbReference type="PROSITE-ProRule" id="PRU00175"/>
    </source>
</evidence>
<dbReference type="Pfam" id="PF13639">
    <property type="entry name" value="zf-RING_2"/>
    <property type="match status" value="1"/>
</dbReference>
<comment type="caution">
    <text evidence="12">The sequence shown here is derived from an EMBL/GenBank/DDBJ whole genome shotgun (WGS) entry which is preliminary data.</text>
</comment>
<sequence length="457" mass="52024">MEKTRNLLIFLIYSAFAFDDVLSVGQSDCISQESLWRIFKLNTSNIKQRYIRIDLILTEFGFKTMPILALRFNNYPLFLDQNDASSLISNYADLYSYENQLKEHSLIFDYKSLPQNSIYYLGIANPNYENSKISYILEFSQYDDYICASDCSNNGYCSKLDSCSCGSCYIGKNCGIHASKLTFKNPTQMEVKNNEIGYFEAILTSKNFSSDNWKFYINCEWSGEIGILYVGNPGNSVDELPNSDDYFSRLNLGNFSRSGSIMVDTSNFSQKIVLVSVWNTLVNSNNSLLVTCQLSKPSSSSDSYTIITIIWISIICIVLSLVIAILIFFLFRHQARVQVYDSNAFRVSGINQESIEKMYPSKPIKNVASHLGNICVICMEDFKGDSNVRKLNCGHIFHVECIDEWFKHHKACPMCKRDCEVPDIVVKELIFDELGEGTRMVSSDRGGEAEFLEIRVT</sequence>
<feature type="transmembrane region" description="Helical" evidence="9">
    <location>
        <begin position="304"/>
        <end position="331"/>
    </location>
</feature>
<name>A0AAU9IHY0_9CILI</name>
<evidence type="ECO:0000313" key="13">
    <source>
        <dbReference type="Proteomes" id="UP001162131"/>
    </source>
</evidence>
<evidence type="ECO:0000256" key="5">
    <source>
        <dbReference type="ARBA" id="ARBA00022833"/>
    </source>
</evidence>
<dbReference type="PANTHER" id="PTHR46539">
    <property type="entry name" value="E3 UBIQUITIN-PROTEIN LIGASE ATL42"/>
    <property type="match status" value="1"/>
</dbReference>
<gene>
    <name evidence="12" type="ORF">BSTOLATCC_MIC8693</name>
</gene>
<dbReference type="InterPro" id="IPR013083">
    <property type="entry name" value="Znf_RING/FYVE/PHD"/>
</dbReference>
<dbReference type="Proteomes" id="UP001162131">
    <property type="component" value="Unassembled WGS sequence"/>
</dbReference>
<evidence type="ECO:0000259" key="11">
    <source>
        <dbReference type="PROSITE" id="PS50089"/>
    </source>
</evidence>
<dbReference type="InterPro" id="IPR000742">
    <property type="entry name" value="EGF"/>
</dbReference>
<dbReference type="AlphaFoldDB" id="A0AAU9IHY0"/>
<feature type="domain" description="RING-type" evidence="11">
    <location>
        <begin position="375"/>
        <end position="416"/>
    </location>
</feature>
<accession>A0AAU9IHY0</accession>
<dbReference type="GO" id="GO:0016020">
    <property type="term" value="C:membrane"/>
    <property type="evidence" value="ECO:0007669"/>
    <property type="project" value="UniProtKB-SubCell"/>
</dbReference>
<organism evidence="12 13">
    <name type="scientific">Blepharisma stoltei</name>
    <dbReference type="NCBI Taxonomy" id="1481888"/>
    <lineage>
        <taxon>Eukaryota</taxon>
        <taxon>Sar</taxon>
        <taxon>Alveolata</taxon>
        <taxon>Ciliophora</taxon>
        <taxon>Postciliodesmatophora</taxon>
        <taxon>Heterotrichea</taxon>
        <taxon>Heterotrichida</taxon>
        <taxon>Blepharismidae</taxon>
        <taxon>Blepharisma</taxon>
    </lineage>
</organism>
<keyword evidence="5" id="KW-0862">Zinc</keyword>
<protein>
    <recommendedName>
        <fullName evidence="11">RING-type domain-containing protein</fullName>
    </recommendedName>
</protein>
<dbReference type="PANTHER" id="PTHR46539:SF1">
    <property type="entry name" value="E3 UBIQUITIN-PROTEIN LIGASE ATL42"/>
    <property type="match status" value="1"/>
</dbReference>
<evidence type="ECO:0000256" key="3">
    <source>
        <dbReference type="ARBA" id="ARBA00022723"/>
    </source>
</evidence>
<dbReference type="PROSITE" id="PS00022">
    <property type="entry name" value="EGF_1"/>
    <property type="match status" value="1"/>
</dbReference>
<keyword evidence="13" id="KW-1185">Reference proteome</keyword>
<proteinExistence type="predicted"/>
<keyword evidence="3" id="KW-0479">Metal-binding</keyword>
<dbReference type="GO" id="GO:0008270">
    <property type="term" value="F:zinc ion binding"/>
    <property type="evidence" value="ECO:0007669"/>
    <property type="project" value="UniProtKB-KW"/>
</dbReference>
<evidence type="ECO:0000256" key="1">
    <source>
        <dbReference type="ARBA" id="ARBA00004370"/>
    </source>
</evidence>
<keyword evidence="2 9" id="KW-0812">Transmembrane</keyword>
<comment type="subcellular location">
    <subcellularLocation>
        <location evidence="1">Membrane</location>
    </subcellularLocation>
</comment>
<keyword evidence="6 9" id="KW-1133">Transmembrane helix</keyword>
<dbReference type="SMART" id="SM00184">
    <property type="entry name" value="RING"/>
    <property type="match status" value="1"/>
</dbReference>